<dbReference type="Proteomes" id="UP000320300">
    <property type="component" value="Unassembled WGS sequence"/>
</dbReference>
<name>A0A521FAG2_9SPHI</name>
<feature type="compositionally biased region" description="Basic and acidic residues" evidence="1">
    <location>
        <begin position="46"/>
        <end position="57"/>
    </location>
</feature>
<feature type="region of interest" description="Disordered" evidence="1">
    <location>
        <begin position="46"/>
        <end position="114"/>
    </location>
</feature>
<protein>
    <submittedName>
        <fullName evidence="2">Uncharacterized protein</fullName>
    </submittedName>
</protein>
<evidence type="ECO:0000313" key="2">
    <source>
        <dbReference type="EMBL" id="SMO93159.1"/>
    </source>
</evidence>
<reference evidence="2 3" key="1">
    <citation type="submission" date="2017-05" db="EMBL/GenBank/DDBJ databases">
        <authorList>
            <person name="Varghese N."/>
            <person name="Submissions S."/>
        </authorList>
    </citation>
    <scope>NUCLEOTIDE SEQUENCE [LARGE SCALE GENOMIC DNA]</scope>
    <source>
        <strain evidence="2 3">DSM 19036</strain>
    </source>
</reference>
<keyword evidence="3" id="KW-1185">Reference proteome</keyword>
<gene>
    <name evidence="2" type="ORF">SAMN06265348_1114</name>
</gene>
<dbReference type="AlphaFoldDB" id="A0A521FAG2"/>
<feature type="compositionally biased region" description="Acidic residues" evidence="1">
    <location>
        <begin position="95"/>
        <end position="104"/>
    </location>
</feature>
<accession>A0A521FAG2</accession>
<organism evidence="2 3">
    <name type="scientific">Pedobacter westerhofensis</name>
    <dbReference type="NCBI Taxonomy" id="425512"/>
    <lineage>
        <taxon>Bacteria</taxon>
        <taxon>Pseudomonadati</taxon>
        <taxon>Bacteroidota</taxon>
        <taxon>Sphingobacteriia</taxon>
        <taxon>Sphingobacteriales</taxon>
        <taxon>Sphingobacteriaceae</taxon>
        <taxon>Pedobacter</taxon>
    </lineage>
</organism>
<feature type="compositionally biased region" description="Basic and acidic residues" evidence="1">
    <location>
        <begin position="68"/>
        <end position="77"/>
    </location>
</feature>
<dbReference type="EMBL" id="FXTN01000011">
    <property type="protein sequence ID" value="SMO93159.1"/>
    <property type="molecule type" value="Genomic_DNA"/>
</dbReference>
<evidence type="ECO:0000256" key="1">
    <source>
        <dbReference type="SAM" id="MobiDB-lite"/>
    </source>
</evidence>
<evidence type="ECO:0000313" key="3">
    <source>
        <dbReference type="Proteomes" id="UP000320300"/>
    </source>
</evidence>
<proteinExistence type="predicted"/>
<sequence length="114" mass="12888">MNTNIQNLNCLFFRGGQILSKPADFIFVVVLYKLCVMTNMKQKLVTDQDGKSKKDLYDSDNNDNLGLDADHSSDDSVYKVNLNNDNDRISHNPYGEDDDHDTLEEPGSSPLMDK</sequence>